<feature type="chain" id="PRO_5005212558" description="Outer membrane protein beta-barrel domain-containing protein" evidence="1">
    <location>
        <begin position="27"/>
        <end position="201"/>
    </location>
</feature>
<accession>A0A0H4XBJ3</accession>
<organism evidence="2 3">
    <name type="scientific">Pseudomyxococcus hansupus</name>
    <dbReference type="NCBI Taxonomy" id="1297742"/>
    <lineage>
        <taxon>Bacteria</taxon>
        <taxon>Pseudomonadati</taxon>
        <taxon>Myxococcota</taxon>
        <taxon>Myxococcia</taxon>
        <taxon>Myxococcales</taxon>
        <taxon>Cystobacterineae</taxon>
        <taxon>Myxococcaceae</taxon>
        <taxon>Pseudomyxococcus</taxon>
    </lineage>
</organism>
<reference evidence="2 3" key="1">
    <citation type="journal article" date="2016" name="PLoS ONE">
        <title>Complete Genome Sequence and Comparative Genomics of a Novel Myxobacterium Myxococcus hansupus.</title>
        <authorList>
            <person name="Sharma G."/>
            <person name="Narwani T."/>
            <person name="Subramanian S."/>
        </authorList>
    </citation>
    <scope>NUCLEOTIDE SEQUENCE [LARGE SCALE GENOMIC DNA]</scope>
    <source>
        <strain evidence="3">mixupus</strain>
    </source>
</reference>
<evidence type="ECO:0008006" key="4">
    <source>
        <dbReference type="Google" id="ProtNLM"/>
    </source>
</evidence>
<dbReference type="InterPro" id="IPR011250">
    <property type="entry name" value="OMP/PagP_B-barrel"/>
</dbReference>
<sequence length="201" mass="20904">MQPRGIRAATLALAFATLGTAGTAAAQERREGKRGDLNVFLRGGLGDYTGNLGDLTSTGPAWGVTLNVQPTTFLGFEVGYEGSRNGLTDSRLLENPALVRQGGSALVKVSPPFLTAIRPFVGAGLGVTYFDIRGSVLDNLYQSDTVPEVPLAAGIEFNRGALTAGLRTTYRVLLSEGWADGAVEDAGGGLLDASLTLGARF</sequence>
<dbReference type="KEGG" id="mym:A176_002204"/>
<evidence type="ECO:0000313" key="2">
    <source>
        <dbReference type="EMBL" id="AKQ65292.1"/>
    </source>
</evidence>
<dbReference type="Proteomes" id="UP000009026">
    <property type="component" value="Chromosome"/>
</dbReference>
<evidence type="ECO:0000313" key="3">
    <source>
        <dbReference type="Proteomes" id="UP000009026"/>
    </source>
</evidence>
<dbReference type="AlphaFoldDB" id="A0A0H4XBJ3"/>
<dbReference type="SUPFAM" id="SSF56925">
    <property type="entry name" value="OMPA-like"/>
    <property type="match status" value="1"/>
</dbReference>
<dbReference type="STRING" id="1297742.A176_002204"/>
<evidence type="ECO:0000256" key="1">
    <source>
        <dbReference type="SAM" id="SignalP"/>
    </source>
</evidence>
<protein>
    <recommendedName>
        <fullName evidence="4">Outer membrane protein beta-barrel domain-containing protein</fullName>
    </recommendedName>
</protein>
<dbReference type="PATRIC" id="fig|1297742.4.peg.2230"/>
<dbReference type="RefSeq" id="WP_002636755.1">
    <property type="nucleotide sequence ID" value="NZ_CP012109.1"/>
</dbReference>
<keyword evidence="3" id="KW-1185">Reference proteome</keyword>
<dbReference type="eggNOG" id="COG3637">
    <property type="taxonomic scope" value="Bacteria"/>
</dbReference>
<name>A0A0H4XBJ3_9BACT</name>
<dbReference type="EMBL" id="CP012109">
    <property type="protein sequence ID" value="AKQ65292.1"/>
    <property type="molecule type" value="Genomic_DNA"/>
</dbReference>
<keyword evidence="1" id="KW-0732">Signal</keyword>
<feature type="signal peptide" evidence="1">
    <location>
        <begin position="1"/>
        <end position="26"/>
    </location>
</feature>
<proteinExistence type="predicted"/>
<gene>
    <name evidence="2" type="ORF">A176_002204</name>
</gene>